<dbReference type="GO" id="GO:0008784">
    <property type="term" value="F:alanine racemase activity"/>
    <property type="evidence" value="ECO:0007669"/>
    <property type="project" value="UniProtKB-EC"/>
</dbReference>
<gene>
    <name evidence="6" type="primary">alr</name>
    <name evidence="6" type="ORF">P7079_02255</name>
</gene>
<dbReference type="PANTHER" id="PTHR30511:SF0">
    <property type="entry name" value="ALANINE RACEMASE, CATABOLIC-RELATED"/>
    <property type="match status" value="1"/>
</dbReference>
<feature type="domain" description="Alanine racemase C-terminal" evidence="5">
    <location>
        <begin position="244"/>
        <end position="367"/>
    </location>
</feature>
<keyword evidence="7" id="KW-1185">Reference proteome</keyword>
<feature type="binding site" evidence="4">
    <location>
        <position position="313"/>
    </location>
    <ligand>
        <name>substrate</name>
    </ligand>
</feature>
<dbReference type="RefSeq" id="WP_278013218.1">
    <property type="nucleotide sequence ID" value="NZ_CP121208.1"/>
</dbReference>
<dbReference type="InterPro" id="IPR020622">
    <property type="entry name" value="Ala_racemase_pyridoxalP-BS"/>
</dbReference>
<evidence type="ECO:0000259" key="5">
    <source>
        <dbReference type="SMART" id="SM01005"/>
    </source>
</evidence>
<dbReference type="EMBL" id="CP121208">
    <property type="protein sequence ID" value="WFM83823.1"/>
    <property type="molecule type" value="Genomic_DNA"/>
</dbReference>
<evidence type="ECO:0000256" key="2">
    <source>
        <dbReference type="ARBA" id="ARBA00022898"/>
    </source>
</evidence>
<dbReference type="SMART" id="SM01005">
    <property type="entry name" value="Ala_racemase_C"/>
    <property type="match status" value="1"/>
</dbReference>
<comment type="similarity">
    <text evidence="4">Belongs to the alanine racemase family.</text>
</comment>
<dbReference type="InterPro" id="IPR001608">
    <property type="entry name" value="Ala_racemase_N"/>
</dbReference>
<dbReference type="Gene3D" id="2.40.37.10">
    <property type="entry name" value="Lyase, Ornithine Decarboxylase, Chain A, domain 1"/>
    <property type="match status" value="1"/>
</dbReference>
<feature type="binding site" evidence="4">
    <location>
        <position position="131"/>
    </location>
    <ligand>
        <name>substrate</name>
    </ligand>
</feature>
<evidence type="ECO:0000313" key="6">
    <source>
        <dbReference type="EMBL" id="WFM83823.1"/>
    </source>
</evidence>
<dbReference type="InterPro" id="IPR011079">
    <property type="entry name" value="Ala_racemase_C"/>
</dbReference>
<accession>A0ABY8FZE4</accession>
<dbReference type="HAMAP" id="MF_01201">
    <property type="entry name" value="Ala_racemase"/>
    <property type="match status" value="1"/>
</dbReference>
<protein>
    <recommendedName>
        <fullName evidence="4">Alanine racemase</fullName>
        <ecNumber evidence="4">5.1.1.1</ecNumber>
    </recommendedName>
</protein>
<dbReference type="CDD" id="cd00430">
    <property type="entry name" value="PLPDE_III_AR"/>
    <property type="match status" value="1"/>
</dbReference>
<comment type="pathway">
    <text evidence="4">Amino-acid biosynthesis; D-alanine biosynthesis; D-alanine from L-alanine: step 1/1.</text>
</comment>
<keyword evidence="3 4" id="KW-0413">Isomerase</keyword>
<sequence>MSYPSRAYISKSAFLHNLDVAQSFGPAMAIVKANAYGHGIELISRWALGAGVEWFGAAQLEEAMHLRHLIGPAPRVFTWIYSPGANLRSAIENRIDISVGSSWALTELVDAARQAGIPARVHIEVDTGMARGGVCPREVDAIARRLLAYEAEGVIDIVGLWSHLANADSTDPRPTLSQIEAFEAARSVFSRHGLVPQMCHLAASGGALWFPQSRYDMARTGIILYGLSPNIERASAFDLGLEPVMRLEADIMAVRDVPEHTGISYGHTEVTTHPTHLAVVPLGYGDGIPRSASRNAYVSVNGQRAKIMGTVCMDQFMVDAPGVEAGQTAVLFGAPQTPTADEWGRAAGSIGYEIVTRIGPRVARIPEL</sequence>
<feature type="active site" description="Proton acceptor; specific for L-alanine" evidence="4">
    <location>
        <position position="265"/>
    </location>
</feature>
<dbReference type="PANTHER" id="PTHR30511">
    <property type="entry name" value="ALANINE RACEMASE"/>
    <property type="match status" value="1"/>
</dbReference>
<dbReference type="PROSITE" id="PS00395">
    <property type="entry name" value="ALANINE_RACEMASE"/>
    <property type="match status" value="1"/>
</dbReference>
<keyword evidence="2 4" id="KW-0663">Pyridoxal phosphate</keyword>
<dbReference type="Pfam" id="PF01168">
    <property type="entry name" value="Ala_racemase_N"/>
    <property type="match status" value="1"/>
</dbReference>
<evidence type="ECO:0000256" key="3">
    <source>
        <dbReference type="ARBA" id="ARBA00023235"/>
    </source>
</evidence>
<dbReference type="EC" id="5.1.1.1" evidence="4"/>
<evidence type="ECO:0000256" key="1">
    <source>
        <dbReference type="ARBA" id="ARBA00001933"/>
    </source>
</evidence>
<comment type="function">
    <text evidence="4">Catalyzes the interconversion of L-alanine and D-alanine. May also act on other amino acids.</text>
</comment>
<dbReference type="InterPro" id="IPR029066">
    <property type="entry name" value="PLP-binding_barrel"/>
</dbReference>
<feature type="active site" description="Proton acceptor; specific for D-alanine" evidence="4">
    <location>
        <position position="32"/>
    </location>
</feature>
<evidence type="ECO:0000256" key="4">
    <source>
        <dbReference type="HAMAP-Rule" id="MF_01201"/>
    </source>
</evidence>
<name>A0ABY8FZE4_9ACTO</name>
<dbReference type="NCBIfam" id="TIGR00492">
    <property type="entry name" value="alr"/>
    <property type="match status" value="1"/>
</dbReference>
<dbReference type="InterPro" id="IPR000821">
    <property type="entry name" value="Ala_racemase"/>
</dbReference>
<dbReference type="Pfam" id="PF00842">
    <property type="entry name" value="Ala_racemase_C"/>
    <property type="match status" value="1"/>
</dbReference>
<dbReference type="Proteomes" id="UP001215216">
    <property type="component" value="Chromosome"/>
</dbReference>
<comment type="catalytic activity">
    <reaction evidence="4">
        <text>L-alanine = D-alanine</text>
        <dbReference type="Rhea" id="RHEA:20249"/>
        <dbReference type="ChEBI" id="CHEBI:57416"/>
        <dbReference type="ChEBI" id="CHEBI:57972"/>
        <dbReference type="EC" id="5.1.1.1"/>
    </reaction>
</comment>
<dbReference type="SUPFAM" id="SSF50621">
    <property type="entry name" value="Alanine racemase C-terminal domain-like"/>
    <property type="match status" value="1"/>
</dbReference>
<dbReference type="InterPro" id="IPR009006">
    <property type="entry name" value="Ala_racemase/Decarboxylase_C"/>
</dbReference>
<reference evidence="6 7" key="1">
    <citation type="submission" date="2023-03" db="EMBL/GenBank/DDBJ databases">
        <title>Complete genome of Arcanobacterium canis strain DSM 25104 isolated in 2010 from a canine otitis externa in Germany.</title>
        <authorList>
            <person name="Borowiak M."/>
            <person name="Kreitlow A."/>
            <person name="Malorny B."/>
            <person name="Laemmler C."/>
            <person name="Prenger-Berninghoff E."/>
            <person name="Ploetz M."/>
            <person name="Abdulmawjood A."/>
        </authorList>
    </citation>
    <scope>NUCLEOTIDE SEQUENCE [LARGE SCALE GENOMIC DNA]</scope>
    <source>
        <strain evidence="6 7">DSM 25104</strain>
    </source>
</reference>
<dbReference type="SUPFAM" id="SSF51419">
    <property type="entry name" value="PLP-binding barrel"/>
    <property type="match status" value="1"/>
</dbReference>
<organism evidence="6 7">
    <name type="scientific">Arcanobacterium canis</name>
    <dbReference type="NCBI Taxonomy" id="999183"/>
    <lineage>
        <taxon>Bacteria</taxon>
        <taxon>Bacillati</taxon>
        <taxon>Actinomycetota</taxon>
        <taxon>Actinomycetes</taxon>
        <taxon>Actinomycetales</taxon>
        <taxon>Actinomycetaceae</taxon>
        <taxon>Arcanobacterium</taxon>
    </lineage>
</organism>
<evidence type="ECO:0000313" key="7">
    <source>
        <dbReference type="Proteomes" id="UP001215216"/>
    </source>
</evidence>
<proteinExistence type="inferred from homology"/>
<dbReference type="Gene3D" id="3.20.20.10">
    <property type="entry name" value="Alanine racemase"/>
    <property type="match status" value="1"/>
</dbReference>
<dbReference type="PRINTS" id="PR00992">
    <property type="entry name" value="ALARACEMASE"/>
</dbReference>
<comment type="cofactor">
    <cofactor evidence="1 4">
        <name>pyridoxal 5'-phosphate</name>
        <dbReference type="ChEBI" id="CHEBI:597326"/>
    </cofactor>
</comment>
<feature type="modified residue" description="N6-(pyridoxal phosphate)lysine" evidence="4">
    <location>
        <position position="32"/>
    </location>
</feature>